<dbReference type="Proteomes" id="UP000037392">
    <property type="component" value="Unassembled WGS sequence"/>
</dbReference>
<dbReference type="InterPro" id="IPR039697">
    <property type="entry name" value="Alcohol_dehydrogenase_Fe"/>
</dbReference>
<dbReference type="PANTHER" id="PTHR11496">
    <property type="entry name" value="ALCOHOL DEHYDROGENASE"/>
    <property type="match status" value="1"/>
</dbReference>
<dbReference type="CDD" id="cd08196">
    <property type="entry name" value="Fe-ADH-like"/>
    <property type="match status" value="1"/>
</dbReference>
<feature type="domain" description="Alcohol dehydrogenase iron-type/glycerol dehydrogenase GldA" evidence="3">
    <location>
        <begin position="8"/>
        <end position="176"/>
    </location>
</feature>
<dbReference type="RefSeq" id="WP_048930072.1">
    <property type="nucleotide sequence ID" value="NZ_KQ235878.1"/>
</dbReference>
<dbReference type="Gene3D" id="1.20.1090.10">
    <property type="entry name" value="Dehydroquinate synthase-like - alpha domain"/>
    <property type="match status" value="1"/>
</dbReference>
<proteinExistence type="inferred from homology"/>
<comment type="caution">
    <text evidence="5">The sequence shown here is derived from an EMBL/GenBank/DDBJ whole genome shotgun (WGS) entry which is preliminary data.</text>
</comment>
<dbReference type="GeneID" id="93163350"/>
<dbReference type="EMBL" id="ADLK01000022">
    <property type="protein sequence ID" value="KMW18754.1"/>
    <property type="molecule type" value="Genomic_DNA"/>
</dbReference>
<dbReference type="InterPro" id="IPR001670">
    <property type="entry name" value="ADH_Fe/GldA"/>
</dbReference>
<comment type="similarity">
    <text evidence="1">Belongs to the iron-containing alcohol dehydrogenase family.</text>
</comment>
<dbReference type="GO" id="GO:0004022">
    <property type="term" value="F:alcohol dehydrogenase (NAD+) activity"/>
    <property type="evidence" value="ECO:0007669"/>
    <property type="project" value="TreeGrafter"/>
</dbReference>
<gene>
    <name evidence="5" type="ORF">HMPREF9470_02858</name>
</gene>
<dbReference type="OrthoDB" id="9804734at2"/>
<dbReference type="AlphaFoldDB" id="A0A0J9C2T8"/>
<evidence type="ECO:0000259" key="4">
    <source>
        <dbReference type="Pfam" id="PF25137"/>
    </source>
</evidence>
<evidence type="ECO:0000313" key="6">
    <source>
        <dbReference type="Proteomes" id="UP000037392"/>
    </source>
</evidence>
<evidence type="ECO:0000256" key="2">
    <source>
        <dbReference type="ARBA" id="ARBA00023002"/>
    </source>
</evidence>
<dbReference type="SUPFAM" id="SSF56796">
    <property type="entry name" value="Dehydroquinate synthase-like"/>
    <property type="match status" value="1"/>
</dbReference>
<dbReference type="GO" id="GO:0046872">
    <property type="term" value="F:metal ion binding"/>
    <property type="evidence" value="ECO:0007669"/>
    <property type="project" value="InterPro"/>
</dbReference>
<accession>A0A0J9C2T8</accession>
<keyword evidence="2" id="KW-0560">Oxidoreductase</keyword>
<protein>
    <submittedName>
        <fullName evidence="5">Uncharacterized protein</fullName>
    </submittedName>
</protein>
<sequence length="373" mass="40046">MSWSFSLPVRIEFGAGKVSGELGRLIEGEGLSNGLLISDPVFIKNGLADQVVEASKGRITGVFSDLVPNPTVENVDTCSGLVRERGYEFLVCLGGGSSLDCGKAVGSLCKTQDSIREYMYGKKTFGPGHLPLIAIPTTAGTGSEVTMVAVISDEENNKKMPVGTPNFYPDLAILDPRLTLSLPPSVTASCGIDVLSQALEGYWSRNHQPVCDACAVRACSLVFEYLERAYKDENDLEARTAMCEASLLAGIAFAAPKTSGPHVCSYPLTSIYHVPHGEACGITLDSFLRLNKDAQGGRLHQLAKMIGRQDACELADDILALKQRAGLRCRLSEAGISEGNIPSLVKECHHPNMALNPVEVTDEILDAMFRKLL</sequence>
<reference evidence="5 6" key="1">
    <citation type="submission" date="2011-04" db="EMBL/GenBank/DDBJ databases">
        <title>The Genome Sequence of Clostridium citroniae WAL-19142.</title>
        <authorList>
            <consortium name="The Broad Institute Genome Sequencing Platform"/>
            <person name="Earl A."/>
            <person name="Ward D."/>
            <person name="Feldgarden M."/>
            <person name="Gevers D."/>
            <person name="Warren Y.A."/>
            <person name="Tyrrell K.L."/>
            <person name="Citron D.M."/>
            <person name="Goldstein E.J."/>
            <person name="Daigneault M."/>
            <person name="Allen-Vercoe E."/>
            <person name="Young S.K."/>
            <person name="Zeng Q."/>
            <person name="Gargeya S."/>
            <person name="Fitzgerald M."/>
            <person name="Haas B."/>
            <person name="Abouelleil A."/>
            <person name="Alvarado L."/>
            <person name="Arachchi H.M."/>
            <person name="Berlin A."/>
            <person name="Brown A."/>
            <person name="Chapman S.B."/>
            <person name="Chen Z."/>
            <person name="Dunbar C."/>
            <person name="Freedman E."/>
            <person name="Gearin G."/>
            <person name="Gellesch M."/>
            <person name="Goldberg J."/>
            <person name="Griggs A."/>
            <person name="Gujja S."/>
            <person name="Heilman E.R."/>
            <person name="Heiman D."/>
            <person name="Howarth C."/>
            <person name="Larson L."/>
            <person name="Lui A."/>
            <person name="MacDonald P.J."/>
            <person name="Mehta T."/>
            <person name="Montmayeur A."/>
            <person name="Murphy C."/>
            <person name="Neiman D."/>
            <person name="Pearson M."/>
            <person name="Priest M."/>
            <person name="Roberts A."/>
            <person name="Saif S."/>
            <person name="Shea T."/>
            <person name="Shenoy N."/>
            <person name="Sisk P."/>
            <person name="Stolte C."/>
            <person name="Sykes S."/>
            <person name="White J."/>
            <person name="Yandava C."/>
            <person name="Wortman J."/>
            <person name="Nusbaum C."/>
            <person name="Birren B."/>
        </authorList>
    </citation>
    <scope>NUCLEOTIDE SEQUENCE [LARGE SCALE GENOMIC DNA]</scope>
    <source>
        <strain evidence="5 6">WAL-19142</strain>
    </source>
</reference>
<dbReference type="PATRIC" id="fig|742734.4.peg.3061"/>
<dbReference type="FunFam" id="3.40.50.1970:FF:000003">
    <property type="entry name" value="Alcohol dehydrogenase, iron-containing"/>
    <property type="match status" value="1"/>
</dbReference>
<feature type="domain" description="Fe-containing alcohol dehydrogenase-like C-terminal" evidence="4">
    <location>
        <begin position="187"/>
        <end position="371"/>
    </location>
</feature>
<dbReference type="Pfam" id="PF25137">
    <property type="entry name" value="ADH_Fe_C"/>
    <property type="match status" value="1"/>
</dbReference>
<evidence type="ECO:0000313" key="5">
    <source>
        <dbReference type="EMBL" id="KMW18754.1"/>
    </source>
</evidence>
<evidence type="ECO:0000256" key="1">
    <source>
        <dbReference type="ARBA" id="ARBA00007358"/>
    </source>
</evidence>
<dbReference type="InterPro" id="IPR056798">
    <property type="entry name" value="ADH_Fe_C"/>
</dbReference>
<organism evidence="5 6">
    <name type="scientific">[Clostridium] citroniae WAL-19142</name>
    <dbReference type="NCBI Taxonomy" id="742734"/>
    <lineage>
        <taxon>Bacteria</taxon>
        <taxon>Bacillati</taxon>
        <taxon>Bacillota</taxon>
        <taxon>Clostridia</taxon>
        <taxon>Lachnospirales</taxon>
        <taxon>Lachnospiraceae</taxon>
        <taxon>Enterocloster</taxon>
    </lineage>
</organism>
<dbReference type="Gene3D" id="3.40.50.1970">
    <property type="match status" value="1"/>
</dbReference>
<evidence type="ECO:0000259" key="3">
    <source>
        <dbReference type="Pfam" id="PF00465"/>
    </source>
</evidence>
<dbReference type="PANTHER" id="PTHR11496:SF102">
    <property type="entry name" value="ALCOHOL DEHYDROGENASE 4"/>
    <property type="match status" value="1"/>
</dbReference>
<dbReference type="Pfam" id="PF00465">
    <property type="entry name" value="Fe-ADH"/>
    <property type="match status" value="1"/>
</dbReference>
<name>A0A0J9C2T8_9FIRM</name>